<dbReference type="GO" id="GO:0003676">
    <property type="term" value="F:nucleic acid binding"/>
    <property type="evidence" value="ECO:0007669"/>
    <property type="project" value="InterPro"/>
</dbReference>
<accession>A0AAV1ZUI7</accession>
<dbReference type="InterPro" id="IPR036397">
    <property type="entry name" value="RNaseH_sf"/>
</dbReference>
<reference evidence="2 3" key="1">
    <citation type="submission" date="2024-04" db="EMBL/GenBank/DDBJ databases">
        <authorList>
            <person name="Rising A."/>
            <person name="Reimegard J."/>
            <person name="Sonavane S."/>
            <person name="Akerstrom W."/>
            <person name="Nylinder S."/>
            <person name="Hedman E."/>
            <person name="Kallberg Y."/>
        </authorList>
    </citation>
    <scope>NUCLEOTIDE SEQUENCE [LARGE SCALE GENOMIC DNA]</scope>
</reference>
<sequence length="232" mass="26289">MSSTRRIDWASTKRSRIVILRENGLSYAEIARQVGGSVTCSGVRKLCLRYEKTKSVENKAKSGRKKCTSATADRKIKRLCLQDRKISSDAIRCEMNAAGIAQLEKRVKWAKEHIKWSENQWKQIIWSDESKISLFGSDGRKYVRRRVGEALHPDCIEATTKNLTNVMIWACMSADCVGQIQVIDGILNAKKYIETVLEPKLIPSIRDLFPNNAPFIFQQVSAPCHTKKVCKA</sequence>
<protein>
    <recommendedName>
        <fullName evidence="4">Transposase</fullName>
    </recommendedName>
</protein>
<evidence type="ECO:0000256" key="1">
    <source>
        <dbReference type="ARBA" id="ARBA00004123"/>
    </source>
</evidence>
<dbReference type="PANTHER" id="PTHR23022:SF135">
    <property type="entry name" value="SI:DKEY-77F5.3"/>
    <property type="match status" value="1"/>
</dbReference>
<organism evidence="2 3">
    <name type="scientific">Larinioides sclopetarius</name>
    <dbReference type="NCBI Taxonomy" id="280406"/>
    <lineage>
        <taxon>Eukaryota</taxon>
        <taxon>Metazoa</taxon>
        <taxon>Ecdysozoa</taxon>
        <taxon>Arthropoda</taxon>
        <taxon>Chelicerata</taxon>
        <taxon>Arachnida</taxon>
        <taxon>Araneae</taxon>
        <taxon>Araneomorphae</taxon>
        <taxon>Entelegynae</taxon>
        <taxon>Araneoidea</taxon>
        <taxon>Araneidae</taxon>
        <taxon>Larinioides</taxon>
    </lineage>
</organism>
<keyword evidence="3" id="KW-1185">Reference proteome</keyword>
<evidence type="ECO:0000313" key="2">
    <source>
        <dbReference type="EMBL" id="CAL1275511.1"/>
    </source>
</evidence>
<dbReference type="EMBL" id="CAXIEN010000085">
    <property type="protein sequence ID" value="CAL1275511.1"/>
    <property type="molecule type" value="Genomic_DNA"/>
</dbReference>
<dbReference type="Proteomes" id="UP001497382">
    <property type="component" value="Unassembled WGS sequence"/>
</dbReference>
<dbReference type="InterPro" id="IPR036388">
    <property type="entry name" value="WH-like_DNA-bd_sf"/>
</dbReference>
<dbReference type="InterPro" id="IPR052338">
    <property type="entry name" value="Transposase_5"/>
</dbReference>
<comment type="caution">
    <text evidence="2">The sequence shown here is derived from an EMBL/GenBank/DDBJ whole genome shotgun (WGS) entry which is preliminary data.</text>
</comment>
<name>A0AAV1ZUI7_9ARAC</name>
<gene>
    <name evidence="2" type="ORF">LARSCL_LOCUS8110</name>
</gene>
<proteinExistence type="predicted"/>
<dbReference type="SUPFAM" id="SSF46689">
    <property type="entry name" value="Homeodomain-like"/>
    <property type="match status" value="1"/>
</dbReference>
<dbReference type="Gene3D" id="3.30.420.10">
    <property type="entry name" value="Ribonuclease H-like superfamily/Ribonuclease H"/>
    <property type="match status" value="1"/>
</dbReference>
<dbReference type="InterPro" id="IPR009057">
    <property type="entry name" value="Homeodomain-like_sf"/>
</dbReference>
<dbReference type="Gene3D" id="1.10.10.10">
    <property type="entry name" value="Winged helix-like DNA-binding domain superfamily/Winged helix DNA-binding domain"/>
    <property type="match status" value="1"/>
</dbReference>
<evidence type="ECO:0008006" key="4">
    <source>
        <dbReference type="Google" id="ProtNLM"/>
    </source>
</evidence>
<evidence type="ECO:0000313" key="3">
    <source>
        <dbReference type="Proteomes" id="UP001497382"/>
    </source>
</evidence>
<dbReference type="GO" id="GO:0005634">
    <property type="term" value="C:nucleus"/>
    <property type="evidence" value="ECO:0007669"/>
    <property type="project" value="UniProtKB-SubCell"/>
</dbReference>
<dbReference type="PANTHER" id="PTHR23022">
    <property type="entry name" value="TRANSPOSABLE ELEMENT-RELATED"/>
    <property type="match status" value="1"/>
</dbReference>
<comment type="subcellular location">
    <subcellularLocation>
        <location evidence="1">Nucleus</location>
    </subcellularLocation>
</comment>
<dbReference type="AlphaFoldDB" id="A0AAV1ZUI7"/>